<evidence type="ECO:0000313" key="3">
    <source>
        <dbReference type="Proteomes" id="UP000001261"/>
    </source>
</evidence>
<feature type="compositionally biased region" description="Acidic residues" evidence="1">
    <location>
        <begin position="13"/>
        <end position="23"/>
    </location>
</feature>
<dbReference type="KEGG" id="cim:CIMG_13230"/>
<dbReference type="RefSeq" id="XP_004445049.1">
    <property type="nucleotide sequence ID" value="XM_004444992.1"/>
</dbReference>
<dbReference type="Proteomes" id="UP000001261">
    <property type="component" value="Unassembled WGS sequence"/>
</dbReference>
<keyword evidence="3" id="KW-1185">Reference proteome</keyword>
<reference evidence="3" key="2">
    <citation type="journal article" date="2010" name="Genome Res.">
        <title>Population genomic sequencing of Coccidioides fungi reveals recent hybridization and transposon control.</title>
        <authorList>
            <person name="Neafsey D.E."/>
            <person name="Barker B.M."/>
            <person name="Sharpton T.J."/>
            <person name="Stajich J.E."/>
            <person name="Park D.J."/>
            <person name="Whiston E."/>
            <person name="Hung C.-Y."/>
            <person name="McMahan C."/>
            <person name="White J."/>
            <person name="Sykes S."/>
            <person name="Heiman D."/>
            <person name="Young S."/>
            <person name="Zeng Q."/>
            <person name="Abouelleil A."/>
            <person name="Aftuck L."/>
            <person name="Bessette D."/>
            <person name="Brown A."/>
            <person name="FitzGerald M."/>
            <person name="Lui A."/>
            <person name="Macdonald J.P."/>
            <person name="Priest M."/>
            <person name="Orbach M.J."/>
            <person name="Galgiani J.N."/>
            <person name="Kirkland T.N."/>
            <person name="Cole G.T."/>
            <person name="Birren B.W."/>
            <person name="Henn M.R."/>
            <person name="Taylor J.W."/>
            <person name="Rounsley S.D."/>
        </authorList>
    </citation>
    <scope>GENOME REANNOTATION</scope>
    <source>
        <strain evidence="3">RS</strain>
    </source>
</reference>
<dbReference type="AlphaFoldDB" id="A0A0D8JTW9"/>
<organism evidence="2 3">
    <name type="scientific">Coccidioides immitis (strain RS)</name>
    <name type="common">Valley fever fungus</name>
    <dbReference type="NCBI Taxonomy" id="246410"/>
    <lineage>
        <taxon>Eukaryota</taxon>
        <taxon>Fungi</taxon>
        <taxon>Dikarya</taxon>
        <taxon>Ascomycota</taxon>
        <taxon>Pezizomycotina</taxon>
        <taxon>Eurotiomycetes</taxon>
        <taxon>Eurotiomycetidae</taxon>
        <taxon>Onygenales</taxon>
        <taxon>Onygenaceae</taxon>
        <taxon>Coccidioides</taxon>
    </lineage>
</organism>
<evidence type="ECO:0000256" key="1">
    <source>
        <dbReference type="SAM" id="MobiDB-lite"/>
    </source>
</evidence>
<gene>
    <name evidence="2" type="ORF">CIMG_13230</name>
</gene>
<dbReference type="InParanoid" id="A0A0D8JTW9"/>
<evidence type="ECO:0000313" key="2">
    <source>
        <dbReference type="EMBL" id="KJF60790.1"/>
    </source>
</evidence>
<dbReference type="GeneID" id="24164857"/>
<sequence length="104" mass="11344">MAMTGKGQIINLEETESSVDDDQQLEEKVGEMEDVFLEPGEANLKDPDFTVLNVGTVLVKRDDEAGAIWLQDKIVQTGPNQKPGHVIILVECGLSCMFLGKPSV</sequence>
<dbReference type="EMBL" id="GG704913">
    <property type="protein sequence ID" value="KJF60790.1"/>
    <property type="molecule type" value="Genomic_DNA"/>
</dbReference>
<reference evidence="3" key="1">
    <citation type="journal article" date="2009" name="Genome Res.">
        <title>Comparative genomic analyses of the human fungal pathogens Coccidioides and their relatives.</title>
        <authorList>
            <person name="Sharpton T.J."/>
            <person name="Stajich J.E."/>
            <person name="Rounsley S.D."/>
            <person name="Gardner M.J."/>
            <person name="Wortman J.R."/>
            <person name="Jordar V.S."/>
            <person name="Maiti R."/>
            <person name="Kodira C.D."/>
            <person name="Neafsey D.E."/>
            <person name="Zeng Q."/>
            <person name="Hung C.-Y."/>
            <person name="McMahan C."/>
            <person name="Muszewska A."/>
            <person name="Grynberg M."/>
            <person name="Mandel M.A."/>
            <person name="Kellner E.M."/>
            <person name="Barker B.M."/>
            <person name="Galgiani J.N."/>
            <person name="Orbach M.J."/>
            <person name="Kirkland T.N."/>
            <person name="Cole G.T."/>
            <person name="Henn M.R."/>
            <person name="Birren B.W."/>
            <person name="Taylor J.W."/>
        </authorList>
    </citation>
    <scope>NUCLEOTIDE SEQUENCE [LARGE SCALE GENOMIC DNA]</scope>
    <source>
        <strain evidence="3">RS</strain>
    </source>
</reference>
<protein>
    <submittedName>
        <fullName evidence="2">Uncharacterized protein</fullName>
    </submittedName>
</protein>
<accession>A0A0D8JTW9</accession>
<name>A0A0D8JTW9_COCIM</name>
<dbReference type="VEuPathDB" id="FungiDB:CIMG_13230"/>
<proteinExistence type="predicted"/>
<feature type="region of interest" description="Disordered" evidence="1">
    <location>
        <begin position="1"/>
        <end position="23"/>
    </location>
</feature>